<evidence type="ECO:0000313" key="3">
    <source>
        <dbReference type="Proteomes" id="UP001634007"/>
    </source>
</evidence>
<dbReference type="AlphaFoldDB" id="A0ABD3KMN7"/>
<proteinExistence type="predicted"/>
<gene>
    <name evidence="2" type="ORF">ACJRO7_020937</name>
</gene>
<accession>A0ABD3KMN7</accession>
<dbReference type="Proteomes" id="UP001634007">
    <property type="component" value="Unassembled WGS sequence"/>
</dbReference>
<reference evidence="2 3" key="1">
    <citation type="submission" date="2024-11" db="EMBL/GenBank/DDBJ databases">
        <title>Chromosome-level genome assembly of Eucalyptus globulus Labill. provides insights into its genome evolution.</title>
        <authorList>
            <person name="Li X."/>
        </authorList>
    </citation>
    <scope>NUCLEOTIDE SEQUENCE [LARGE SCALE GENOMIC DNA]</scope>
    <source>
        <strain evidence="2">CL2024</strain>
        <tissue evidence="2">Fresh tender leaves</tissue>
    </source>
</reference>
<evidence type="ECO:0000256" key="1">
    <source>
        <dbReference type="SAM" id="MobiDB-lite"/>
    </source>
</evidence>
<keyword evidence="3" id="KW-1185">Reference proteome</keyword>
<feature type="compositionally biased region" description="Basic and acidic residues" evidence="1">
    <location>
        <begin position="47"/>
        <end position="59"/>
    </location>
</feature>
<sequence length="102" mass="11475">MKGIGPNWATVAMAVMRHPCRRSPDLDCPAATAAGSSSWLTDASQSKAEEKQKALEWRLPKTTSAKKMIVRMRLRMMMKCRMRPRVTWEASSNCSTMPADCR</sequence>
<feature type="compositionally biased region" description="Polar residues" evidence="1">
    <location>
        <begin position="34"/>
        <end position="46"/>
    </location>
</feature>
<dbReference type="EMBL" id="JBJKBG010000005">
    <property type="protein sequence ID" value="KAL3739604.1"/>
    <property type="molecule type" value="Genomic_DNA"/>
</dbReference>
<protein>
    <submittedName>
        <fullName evidence="2">Uncharacterized protein</fullName>
    </submittedName>
</protein>
<feature type="region of interest" description="Disordered" evidence="1">
    <location>
        <begin position="26"/>
        <end position="60"/>
    </location>
</feature>
<evidence type="ECO:0000313" key="2">
    <source>
        <dbReference type="EMBL" id="KAL3739604.1"/>
    </source>
</evidence>
<organism evidence="2 3">
    <name type="scientific">Eucalyptus globulus</name>
    <name type="common">Tasmanian blue gum</name>
    <dbReference type="NCBI Taxonomy" id="34317"/>
    <lineage>
        <taxon>Eukaryota</taxon>
        <taxon>Viridiplantae</taxon>
        <taxon>Streptophyta</taxon>
        <taxon>Embryophyta</taxon>
        <taxon>Tracheophyta</taxon>
        <taxon>Spermatophyta</taxon>
        <taxon>Magnoliopsida</taxon>
        <taxon>eudicotyledons</taxon>
        <taxon>Gunneridae</taxon>
        <taxon>Pentapetalae</taxon>
        <taxon>rosids</taxon>
        <taxon>malvids</taxon>
        <taxon>Myrtales</taxon>
        <taxon>Myrtaceae</taxon>
        <taxon>Myrtoideae</taxon>
        <taxon>Eucalypteae</taxon>
        <taxon>Eucalyptus</taxon>
    </lineage>
</organism>
<name>A0ABD3KMN7_EUCGL</name>
<comment type="caution">
    <text evidence="2">The sequence shown here is derived from an EMBL/GenBank/DDBJ whole genome shotgun (WGS) entry which is preliminary data.</text>
</comment>